<gene>
    <name evidence="1" type="ORF">CR513_37972</name>
</gene>
<organism evidence="1 2">
    <name type="scientific">Mucuna pruriens</name>
    <name type="common">Velvet bean</name>
    <name type="synonym">Dolichos pruriens</name>
    <dbReference type="NCBI Taxonomy" id="157652"/>
    <lineage>
        <taxon>Eukaryota</taxon>
        <taxon>Viridiplantae</taxon>
        <taxon>Streptophyta</taxon>
        <taxon>Embryophyta</taxon>
        <taxon>Tracheophyta</taxon>
        <taxon>Spermatophyta</taxon>
        <taxon>Magnoliopsida</taxon>
        <taxon>eudicotyledons</taxon>
        <taxon>Gunneridae</taxon>
        <taxon>Pentapetalae</taxon>
        <taxon>rosids</taxon>
        <taxon>fabids</taxon>
        <taxon>Fabales</taxon>
        <taxon>Fabaceae</taxon>
        <taxon>Papilionoideae</taxon>
        <taxon>50 kb inversion clade</taxon>
        <taxon>NPAAA clade</taxon>
        <taxon>indigoferoid/millettioid clade</taxon>
        <taxon>Phaseoleae</taxon>
        <taxon>Mucuna</taxon>
    </lineage>
</organism>
<evidence type="ECO:0000313" key="2">
    <source>
        <dbReference type="Proteomes" id="UP000257109"/>
    </source>
</evidence>
<accession>A0A371FSU5</accession>
<name>A0A371FSU5_MUCPR</name>
<keyword evidence="2" id="KW-1185">Reference proteome</keyword>
<proteinExistence type="predicted"/>
<dbReference type="OrthoDB" id="2919534at2759"/>
<feature type="non-terminal residue" evidence="1">
    <location>
        <position position="1"/>
    </location>
</feature>
<comment type="caution">
    <text evidence="1">The sequence shown here is derived from an EMBL/GenBank/DDBJ whole genome shotgun (WGS) entry which is preliminary data.</text>
</comment>
<evidence type="ECO:0000313" key="1">
    <source>
        <dbReference type="EMBL" id="RDX81362.1"/>
    </source>
</evidence>
<dbReference type="EMBL" id="QJKJ01007952">
    <property type="protein sequence ID" value="RDX81362.1"/>
    <property type="molecule type" value="Genomic_DNA"/>
</dbReference>
<sequence>MAKRCYEDSLRVGQRSLELDPRCHDERERPHLVEKLKEIQVGPRENQKTKIGTVMTEEQEAELIHCL</sequence>
<protein>
    <submittedName>
        <fullName evidence="1">Uncharacterized protein</fullName>
    </submittedName>
</protein>
<dbReference type="AlphaFoldDB" id="A0A371FSU5"/>
<dbReference type="Proteomes" id="UP000257109">
    <property type="component" value="Unassembled WGS sequence"/>
</dbReference>
<reference evidence="1" key="1">
    <citation type="submission" date="2018-05" db="EMBL/GenBank/DDBJ databases">
        <title>Draft genome of Mucuna pruriens seed.</title>
        <authorList>
            <person name="Nnadi N.E."/>
            <person name="Vos R."/>
            <person name="Hasami M.H."/>
            <person name="Devisetty U.K."/>
            <person name="Aguiy J.C."/>
        </authorList>
    </citation>
    <scope>NUCLEOTIDE SEQUENCE [LARGE SCALE GENOMIC DNA]</scope>
    <source>
        <strain evidence="1">JCA_2017</strain>
    </source>
</reference>